<dbReference type="AlphaFoldDB" id="A0A2W5N167"/>
<reference evidence="2 3" key="1">
    <citation type="submission" date="2017-08" db="EMBL/GenBank/DDBJ databases">
        <title>Infants hospitalized years apart are colonized by the same room-sourced microbial strains.</title>
        <authorList>
            <person name="Brooks B."/>
            <person name="Olm M.R."/>
            <person name="Firek B.A."/>
            <person name="Baker R."/>
            <person name="Thomas B.C."/>
            <person name="Morowitz M.J."/>
            <person name="Banfield J.F."/>
        </authorList>
    </citation>
    <scope>NUCLEOTIDE SEQUENCE [LARGE SCALE GENOMIC DNA]</scope>
    <source>
        <strain evidence="2">S2_005_002_R2_29</strain>
    </source>
</reference>
<evidence type="ECO:0000313" key="2">
    <source>
        <dbReference type="EMBL" id="PZQ46804.1"/>
    </source>
</evidence>
<dbReference type="Pfam" id="PF00359">
    <property type="entry name" value="PTS_EIIA_2"/>
    <property type="match status" value="1"/>
</dbReference>
<dbReference type="PROSITE" id="PS51094">
    <property type="entry name" value="PTS_EIIA_TYPE_2"/>
    <property type="match status" value="1"/>
</dbReference>
<proteinExistence type="predicted"/>
<dbReference type="SUPFAM" id="SSF55804">
    <property type="entry name" value="Phoshotransferase/anion transport protein"/>
    <property type="match status" value="1"/>
</dbReference>
<accession>A0A2W5N167</accession>
<dbReference type="EMBL" id="QFQB01000021">
    <property type="protein sequence ID" value="PZQ46804.1"/>
    <property type="molecule type" value="Genomic_DNA"/>
</dbReference>
<name>A0A2W5N167_9BACT</name>
<feature type="domain" description="PTS EIIA type-2" evidence="1">
    <location>
        <begin position="8"/>
        <end position="151"/>
    </location>
</feature>
<sequence>MPTSLPQTSLDFDLVLPSLIAVNQKQLLRSLAQEISGVIGIGERILNDRLVEKEKESPSAMGEGLSILHLHISGLKQPFSMFARLKNGIPMSAPDNKDVDLVCVLLTPEREGAAYLRTMARISRLLRDAQICVRLRSTQDEKAIRAILEAPPVQRIAA</sequence>
<comment type="caution">
    <text evidence="2">The sequence shown here is derived from an EMBL/GenBank/DDBJ whole genome shotgun (WGS) entry which is preliminary data.</text>
</comment>
<organism evidence="2 3">
    <name type="scientific">Micavibrio aeruginosavorus</name>
    <dbReference type="NCBI Taxonomy" id="349221"/>
    <lineage>
        <taxon>Bacteria</taxon>
        <taxon>Pseudomonadati</taxon>
        <taxon>Bdellovibrionota</taxon>
        <taxon>Bdellovibrionia</taxon>
        <taxon>Bdellovibrionales</taxon>
        <taxon>Pseudobdellovibrionaceae</taxon>
        <taxon>Micavibrio</taxon>
    </lineage>
</organism>
<gene>
    <name evidence="2" type="ORF">DI551_04445</name>
</gene>
<dbReference type="InterPro" id="IPR002178">
    <property type="entry name" value="PTS_EIIA_type-2_dom"/>
</dbReference>
<dbReference type="PANTHER" id="PTHR47738">
    <property type="entry name" value="PTS SYSTEM FRUCTOSE-LIKE EIIA COMPONENT-RELATED"/>
    <property type="match status" value="1"/>
</dbReference>
<evidence type="ECO:0000259" key="1">
    <source>
        <dbReference type="PROSITE" id="PS51094"/>
    </source>
</evidence>
<dbReference type="InterPro" id="IPR051541">
    <property type="entry name" value="PTS_SugarTrans_NitroReg"/>
</dbReference>
<evidence type="ECO:0000313" key="3">
    <source>
        <dbReference type="Proteomes" id="UP000249417"/>
    </source>
</evidence>
<protein>
    <submittedName>
        <fullName evidence="2">Transcriptional regulator</fullName>
    </submittedName>
</protein>
<dbReference type="PANTHER" id="PTHR47738:SF1">
    <property type="entry name" value="NITROGEN REGULATORY PROTEIN"/>
    <property type="match status" value="1"/>
</dbReference>
<dbReference type="GO" id="GO:0030295">
    <property type="term" value="F:protein kinase activator activity"/>
    <property type="evidence" value="ECO:0007669"/>
    <property type="project" value="TreeGrafter"/>
</dbReference>
<dbReference type="Proteomes" id="UP000249417">
    <property type="component" value="Unassembled WGS sequence"/>
</dbReference>
<dbReference type="Gene3D" id="3.40.930.10">
    <property type="entry name" value="Mannitol-specific EII, Chain A"/>
    <property type="match status" value="1"/>
</dbReference>
<dbReference type="InterPro" id="IPR016152">
    <property type="entry name" value="PTrfase/Anion_transptr"/>
</dbReference>